<sequence>MSATSQQSHPQSSWWRKMRTSLAALSATALLGVIPAAPPAQAADMYGHDISWPQCTAAEGGYALPMPPESTQFVIIGLTFGLAYTENPCVSRLNSWAKDRGKPTQAYGMATYPTAAQLSTYGAAGPWKGTGLQARLANAGYAQAKQAIGTLAKIGWKPSTVWIDVEPRPKQPWPAGTTPATAANNRAVVEGYMRALRDNNFAYGFYSYTNGWKEIVSTWRVPAVPVWATAGTLDYPNEALDRCTQPSFSGGKVLISQWYNTTQDFDRTCPGYAFTTPTNVRNTELFMEKDFDSTKTNDIIARTPATGELWRYPGTGTGSVTARVKVGTGWNGMGLVTSAGDFNGDGIPDVIARANASGELFMYPGNGSGGWKPRVKIGTGWSAINLLSGGADLTGDGNIDIVARHSQGQLYVYPGNGKGGFGTRILAGTGWGGMKDIVSTGDFSGDGRADIVAIRKSDGLMFRYNGVGNGKLASGVQIGSGWSTMTELFSPGDFNGDRRADLLARRSTGELYFYPGNGTGSVGARTLVSTGWNITNVLD</sequence>
<dbReference type="AlphaFoldDB" id="A0A7W9DAK1"/>
<dbReference type="PANTHER" id="PTHR44103:SF1">
    <property type="entry name" value="PROPROTEIN CONVERTASE P"/>
    <property type="match status" value="1"/>
</dbReference>
<comment type="caution">
    <text evidence="3">The sequence shown here is derived from an EMBL/GenBank/DDBJ whole genome shotgun (WGS) entry which is preliminary data.</text>
</comment>
<evidence type="ECO:0000256" key="1">
    <source>
        <dbReference type="ARBA" id="ARBA00022729"/>
    </source>
</evidence>
<dbReference type="InterPro" id="IPR017853">
    <property type="entry name" value="GH"/>
</dbReference>
<dbReference type="SUPFAM" id="SSF69318">
    <property type="entry name" value="Integrin alpha N-terminal domain"/>
    <property type="match status" value="1"/>
</dbReference>
<dbReference type="Gene3D" id="3.20.20.80">
    <property type="entry name" value="Glycosidases"/>
    <property type="match status" value="1"/>
</dbReference>
<dbReference type="Gene3D" id="2.40.128.340">
    <property type="match status" value="1"/>
</dbReference>
<dbReference type="RefSeq" id="WP_183640585.1">
    <property type="nucleotide sequence ID" value="NZ_JACHBL010000001.1"/>
</dbReference>
<feature type="signal peptide" evidence="2">
    <location>
        <begin position="1"/>
        <end position="42"/>
    </location>
</feature>
<dbReference type="InterPro" id="IPR028994">
    <property type="entry name" value="Integrin_alpha_N"/>
</dbReference>
<dbReference type="EMBL" id="JACHBL010000001">
    <property type="protein sequence ID" value="MBB5597544.1"/>
    <property type="molecule type" value="Genomic_DNA"/>
</dbReference>
<dbReference type="PANTHER" id="PTHR44103">
    <property type="entry name" value="PROPROTEIN CONVERTASE P"/>
    <property type="match status" value="1"/>
</dbReference>
<dbReference type="Proteomes" id="UP000523863">
    <property type="component" value="Unassembled WGS sequence"/>
</dbReference>
<reference evidence="3 4" key="1">
    <citation type="submission" date="2020-08" db="EMBL/GenBank/DDBJ databases">
        <title>Sequencing the genomes of 1000 actinobacteria strains.</title>
        <authorList>
            <person name="Klenk H.-P."/>
        </authorList>
    </citation>
    <scope>NUCLEOTIDE SEQUENCE [LARGE SCALE GENOMIC DNA]</scope>
    <source>
        <strain evidence="3 4">DSM 23694</strain>
    </source>
</reference>
<proteinExistence type="predicted"/>
<evidence type="ECO:0008006" key="5">
    <source>
        <dbReference type="Google" id="ProtNLM"/>
    </source>
</evidence>
<organism evidence="3 4">
    <name type="scientific">Neomicrococcus lactis</name>
    <dbReference type="NCBI Taxonomy" id="732241"/>
    <lineage>
        <taxon>Bacteria</taxon>
        <taxon>Bacillati</taxon>
        <taxon>Actinomycetota</taxon>
        <taxon>Actinomycetes</taxon>
        <taxon>Micrococcales</taxon>
        <taxon>Micrococcaceae</taxon>
        <taxon>Neomicrococcus</taxon>
    </lineage>
</organism>
<feature type="chain" id="PRO_5031523520" description="DUF1906 domain-containing protein" evidence="2">
    <location>
        <begin position="43"/>
        <end position="539"/>
    </location>
</feature>
<accession>A0A7W9DAK1</accession>
<dbReference type="SUPFAM" id="SSF51445">
    <property type="entry name" value="(Trans)glycosidases"/>
    <property type="match status" value="1"/>
</dbReference>
<evidence type="ECO:0000256" key="2">
    <source>
        <dbReference type="SAM" id="SignalP"/>
    </source>
</evidence>
<protein>
    <recommendedName>
        <fullName evidence="5">DUF1906 domain-containing protein</fullName>
    </recommendedName>
</protein>
<evidence type="ECO:0000313" key="3">
    <source>
        <dbReference type="EMBL" id="MBB5597544.1"/>
    </source>
</evidence>
<evidence type="ECO:0000313" key="4">
    <source>
        <dbReference type="Proteomes" id="UP000523863"/>
    </source>
</evidence>
<dbReference type="Gene3D" id="2.115.10.10">
    <property type="entry name" value="Tachylectin 2"/>
    <property type="match status" value="1"/>
</dbReference>
<keyword evidence="1 2" id="KW-0732">Signal</keyword>
<dbReference type="Pfam" id="PF13517">
    <property type="entry name" value="FG-GAP_3"/>
    <property type="match status" value="2"/>
</dbReference>
<name>A0A7W9DAK1_9MICC</name>
<keyword evidence="4" id="KW-1185">Reference proteome</keyword>
<gene>
    <name evidence="3" type="ORF">BKA12_000624</name>
</gene>
<dbReference type="InterPro" id="IPR013517">
    <property type="entry name" value="FG-GAP"/>
</dbReference>